<feature type="compositionally biased region" description="Basic and acidic residues" evidence="1">
    <location>
        <begin position="334"/>
        <end position="343"/>
    </location>
</feature>
<feature type="compositionally biased region" description="Polar residues" evidence="1">
    <location>
        <begin position="265"/>
        <end position="277"/>
    </location>
</feature>
<name>A0A427A5Z5_ENSVE</name>
<sequence length="567" mass="63019">MQVIDRQTEAARKSIVRMLPRQRDMEFILQRNEIVIPHLDQLTTLRLPQKVGQLIMMPRAPCPKSYHGGHTSPLPTIYKRALNLAQGLSILTIYKRALSLAQGLSVPTIYKRALSLTQGLSILTIYKQALSLAQGLSIPTIYKRAFSLAQGLSVLTIYKRAVSLAQGLSVPTIYKRALSLAQGLSIPTIYKLALGLAQGLLVLTIYKRALSLIQGFLVPTVYKQALGLTPGLTVPTLEQPSEGRKTRIRVTIGVPTPADLRLPTWSVSHASGPNPVQRSCRGHTTSSEETTGSPLKRLERIWNCVRHAKPAHHRTEAHLHLAHERRHRPRKARCREESRRCEPRTSPASTQSPRSGSRRPFEGEPTSVNVKRVNLLNAMKYGFWMTGSHSTPADKFNPNAHGINYSDVVAENVTMARKLAGIAKAPFHDICISNMEGFWMTGSHSMPADKFNPNAHGINYSDMVTKNVTMAKKLVGIAKAPFHDICISNMEGFWMTGSHSTPADKFNPNTHGINYSDVVAEKVTMVRKLAGIAKAPFHDICISNMEEQVLQSKYPLWNCTLHPWWVG</sequence>
<feature type="region of interest" description="Disordered" evidence="1">
    <location>
        <begin position="263"/>
        <end position="293"/>
    </location>
</feature>
<evidence type="ECO:0000313" key="2">
    <source>
        <dbReference type="EMBL" id="RRT71578.1"/>
    </source>
</evidence>
<dbReference type="InterPro" id="IPR051801">
    <property type="entry name" value="GH28_Enzymes"/>
</dbReference>
<accession>A0A427A5Z5</accession>
<dbReference type="PANTHER" id="PTHR31339">
    <property type="entry name" value="PECTIN LYASE-RELATED"/>
    <property type="match status" value="1"/>
</dbReference>
<evidence type="ECO:0000313" key="3">
    <source>
        <dbReference type="Proteomes" id="UP000287651"/>
    </source>
</evidence>
<feature type="compositionally biased region" description="Basic and acidic residues" evidence="1">
    <location>
        <begin position="313"/>
        <end position="322"/>
    </location>
</feature>
<dbReference type="Proteomes" id="UP000287651">
    <property type="component" value="Unassembled WGS sequence"/>
</dbReference>
<dbReference type="PANTHER" id="PTHR31339:SF66">
    <property type="entry name" value="OS06G0106800 PROTEIN"/>
    <property type="match status" value="1"/>
</dbReference>
<feature type="compositionally biased region" description="Basic residues" evidence="1">
    <location>
        <begin position="323"/>
        <end position="333"/>
    </location>
</feature>
<comment type="caution">
    <text evidence="2">The sequence shown here is derived from an EMBL/GenBank/DDBJ whole genome shotgun (WGS) entry which is preliminary data.</text>
</comment>
<reference evidence="2 3" key="1">
    <citation type="journal article" date="2014" name="Agronomy (Basel)">
        <title>A Draft Genome Sequence for Ensete ventricosum, the Drought-Tolerant Tree Against Hunger.</title>
        <authorList>
            <person name="Harrison J."/>
            <person name="Moore K.A."/>
            <person name="Paszkiewicz K."/>
            <person name="Jones T."/>
            <person name="Grant M."/>
            <person name="Ambacheew D."/>
            <person name="Muzemil S."/>
            <person name="Studholme D.J."/>
        </authorList>
    </citation>
    <scope>NUCLEOTIDE SEQUENCE [LARGE SCALE GENOMIC DNA]</scope>
</reference>
<dbReference type="EMBL" id="AMZH03003668">
    <property type="protein sequence ID" value="RRT71578.1"/>
    <property type="molecule type" value="Genomic_DNA"/>
</dbReference>
<evidence type="ECO:0000256" key="1">
    <source>
        <dbReference type="SAM" id="MobiDB-lite"/>
    </source>
</evidence>
<protein>
    <submittedName>
        <fullName evidence="2">Uncharacterized protein</fullName>
    </submittedName>
</protein>
<gene>
    <name evidence="2" type="ORF">B296_00027436</name>
</gene>
<proteinExistence type="predicted"/>
<feature type="region of interest" description="Disordered" evidence="1">
    <location>
        <begin position="313"/>
        <end position="366"/>
    </location>
</feature>
<organism evidence="2 3">
    <name type="scientific">Ensete ventricosum</name>
    <name type="common">Abyssinian banana</name>
    <name type="synonym">Musa ensete</name>
    <dbReference type="NCBI Taxonomy" id="4639"/>
    <lineage>
        <taxon>Eukaryota</taxon>
        <taxon>Viridiplantae</taxon>
        <taxon>Streptophyta</taxon>
        <taxon>Embryophyta</taxon>
        <taxon>Tracheophyta</taxon>
        <taxon>Spermatophyta</taxon>
        <taxon>Magnoliopsida</taxon>
        <taxon>Liliopsida</taxon>
        <taxon>Zingiberales</taxon>
        <taxon>Musaceae</taxon>
        <taxon>Ensete</taxon>
    </lineage>
</organism>
<dbReference type="AlphaFoldDB" id="A0A427A5Z5"/>